<organism evidence="6 7">
    <name type="scientific">Faecalibacterium prausnitzii</name>
    <dbReference type="NCBI Taxonomy" id="853"/>
    <lineage>
        <taxon>Bacteria</taxon>
        <taxon>Bacillati</taxon>
        <taxon>Bacillota</taxon>
        <taxon>Clostridia</taxon>
        <taxon>Eubacteriales</taxon>
        <taxon>Oscillospiraceae</taxon>
        <taxon>Faecalibacterium</taxon>
    </lineage>
</organism>
<dbReference type="EMBL" id="CP023819">
    <property type="protein sequence ID" value="ATL89536.1"/>
    <property type="molecule type" value="Genomic_DNA"/>
</dbReference>
<dbReference type="Proteomes" id="UP000223709">
    <property type="component" value="Chromosome"/>
</dbReference>
<feature type="binding site" evidence="4">
    <location>
        <position position="213"/>
    </location>
    <ligand>
        <name>Mn(2+)</name>
        <dbReference type="ChEBI" id="CHEBI:29035"/>
        <label>1</label>
    </ligand>
</feature>
<evidence type="ECO:0000256" key="1">
    <source>
        <dbReference type="ARBA" id="ARBA00009227"/>
    </source>
</evidence>
<dbReference type="GO" id="GO:0008783">
    <property type="term" value="F:agmatinase activity"/>
    <property type="evidence" value="ECO:0007669"/>
    <property type="project" value="TreeGrafter"/>
</dbReference>
<dbReference type="InterPro" id="IPR023696">
    <property type="entry name" value="Ureohydrolase_dom_sf"/>
</dbReference>
<protein>
    <submittedName>
        <fullName evidence="6">Agmatinase</fullName>
    </submittedName>
</protein>
<evidence type="ECO:0000256" key="2">
    <source>
        <dbReference type="ARBA" id="ARBA00022723"/>
    </source>
</evidence>
<dbReference type="InterPro" id="IPR005925">
    <property type="entry name" value="Agmatinase-rel"/>
</dbReference>
<feature type="binding site" evidence="4">
    <location>
        <position position="134"/>
    </location>
    <ligand>
        <name>Mn(2+)</name>
        <dbReference type="ChEBI" id="CHEBI:29035"/>
        <label>1</label>
    </ligand>
</feature>
<evidence type="ECO:0000256" key="5">
    <source>
        <dbReference type="RuleBase" id="RU003684"/>
    </source>
</evidence>
<accession>A0A291T8T0</accession>
<keyword evidence="3 5" id="KW-0378">Hydrolase</keyword>
<feature type="binding site" evidence="4">
    <location>
        <position position="215"/>
    </location>
    <ligand>
        <name>Mn(2+)</name>
        <dbReference type="ChEBI" id="CHEBI:29035"/>
        <label>1</label>
    </ligand>
</feature>
<dbReference type="GO" id="GO:0046872">
    <property type="term" value="F:metal ion binding"/>
    <property type="evidence" value="ECO:0007669"/>
    <property type="project" value="UniProtKB-KW"/>
</dbReference>
<evidence type="ECO:0000256" key="4">
    <source>
        <dbReference type="PIRSR" id="PIRSR036979-1"/>
    </source>
</evidence>
<dbReference type="SUPFAM" id="SSF52768">
    <property type="entry name" value="Arginase/deacetylase"/>
    <property type="match status" value="1"/>
</dbReference>
<reference evidence="6 7" key="1">
    <citation type="submission" date="2017-10" db="EMBL/GenBank/DDBJ databases">
        <title>Complete Genome Sequence of Faecalibacterium prausnitzii isolated from the gut of healthy adult Indian.</title>
        <authorList>
            <person name="Bag S."/>
            <person name="Ghosh T.S."/>
            <person name="Das B."/>
        </authorList>
    </citation>
    <scope>NUCLEOTIDE SEQUENCE [LARGE SCALE GENOMIC DNA]</scope>
    <source>
        <strain evidence="6 7">Indica</strain>
    </source>
</reference>
<feature type="binding site" evidence="4">
    <location>
        <position position="136"/>
    </location>
    <ligand>
        <name>Mn(2+)</name>
        <dbReference type="ChEBI" id="CHEBI:29035"/>
        <label>1</label>
    </ligand>
</feature>
<dbReference type="AlphaFoldDB" id="A0A291T8T0"/>
<evidence type="ECO:0000313" key="6">
    <source>
        <dbReference type="EMBL" id="ATL89536.1"/>
    </source>
</evidence>
<dbReference type="NCBIfam" id="TIGR01230">
    <property type="entry name" value="agmatinase"/>
    <property type="match status" value="1"/>
</dbReference>
<feature type="binding site" evidence="4">
    <location>
        <position position="132"/>
    </location>
    <ligand>
        <name>Mn(2+)</name>
        <dbReference type="ChEBI" id="CHEBI:29035"/>
        <label>1</label>
    </ligand>
</feature>
<dbReference type="CDD" id="cd11593">
    <property type="entry name" value="Agmatinase-like_2"/>
    <property type="match status" value="1"/>
</dbReference>
<dbReference type="PANTHER" id="PTHR11358:SF26">
    <property type="entry name" value="GUANIDINO ACID HYDROLASE, MITOCHONDRIAL"/>
    <property type="match status" value="1"/>
</dbReference>
<dbReference type="InterPro" id="IPR006035">
    <property type="entry name" value="Ureohydrolase"/>
</dbReference>
<dbReference type="GO" id="GO:0033389">
    <property type="term" value="P:putrescine biosynthetic process from arginine, via agmatine"/>
    <property type="evidence" value="ECO:0007669"/>
    <property type="project" value="TreeGrafter"/>
</dbReference>
<evidence type="ECO:0000256" key="3">
    <source>
        <dbReference type="ARBA" id="ARBA00022801"/>
    </source>
</evidence>
<keyword evidence="4" id="KW-0464">Manganese</keyword>
<comment type="cofactor">
    <cofactor evidence="4">
        <name>Mn(2+)</name>
        <dbReference type="ChEBI" id="CHEBI:29035"/>
    </cofactor>
    <text evidence="4">Binds 2 manganese ions per subunit.</text>
</comment>
<gene>
    <name evidence="6" type="primary">speB</name>
    <name evidence="6" type="ORF">CRH10_04045</name>
</gene>
<sequence length="292" mass="31844">MLYPNVETFIGCDSSYRAASIVLYGAPYDSTTSYRPGARFGPAAIRHESYGLETYSPYQNADLTDFDIFDSGDLELCFGSSESALADIQSRAAEILHDGKFPLLLGGEHLVTLGAVRAMVEKYPDLHIVHFDAHADLRDDYLGAKLSHACVLRRCHDLIGDGRIHQFCIRSGDRTEFEFAAAHTEMHKFDFTGLAQLTEQLCASKVPVYLTIDLDCLDPSCFPGTGTPEAGGVSFLQLLEAIRTVTRANIVGADLNELAPTLDTTGVSTATACKVLRELLIALDKGWPGFQV</sequence>
<dbReference type="Gene3D" id="3.40.800.10">
    <property type="entry name" value="Ureohydrolase domain"/>
    <property type="match status" value="1"/>
</dbReference>
<dbReference type="RefSeq" id="WP_098922936.1">
    <property type="nucleotide sequence ID" value="NZ_CP023819.1"/>
</dbReference>
<dbReference type="Pfam" id="PF00491">
    <property type="entry name" value="Arginase"/>
    <property type="match status" value="1"/>
</dbReference>
<dbReference type="PANTHER" id="PTHR11358">
    <property type="entry name" value="ARGINASE/AGMATINASE"/>
    <property type="match status" value="1"/>
</dbReference>
<dbReference type="PIRSF" id="PIRSF036979">
    <property type="entry name" value="Arginase"/>
    <property type="match status" value="1"/>
</dbReference>
<dbReference type="PROSITE" id="PS01053">
    <property type="entry name" value="ARGINASE_1"/>
    <property type="match status" value="1"/>
</dbReference>
<dbReference type="PROSITE" id="PS51409">
    <property type="entry name" value="ARGINASE_2"/>
    <property type="match status" value="1"/>
</dbReference>
<name>A0A291T8T0_9FIRM</name>
<proteinExistence type="inferred from homology"/>
<feature type="binding site" evidence="4">
    <location>
        <position position="109"/>
    </location>
    <ligand>
        <name>Mn(2+)</name>
        <dbReference type="ChEBI" id="CHEBI:29035"/>
        <label>1</label>
    </ligand>
</feature>
<dbReference type="InterPro" id="IPR020855">
    <property type="entry name" value="Ureohydrolase_Mn_BS"/>
</dbReference>
<keyword evidence="2 4" id="KW-0479">Metal-binding</keyword>
<comment type="similarity">
    <text evidence="1">Belongs to the arginase family. Agmatinase subfamily.</text>
</comment>
<evidence type="ECO:0000313" key="7">
    <source>
        <dbReference type="Proteomes" id="UP000223709"/>
    </source>
</evidence>